<reference evidence="1 2" key="1">
    <citation type="submission" date="2020-04" db="EMBL/GenBank/DDBJ databases">
        <authorList>
            <person name="Klaysubun C."/>
            <person name="Duangmal K."/>
            <person name="Lipun K."/>
        </authorList>
    </citation>
    <scope>NUCLEOTIDE SEQUENCE [LARGE SCALE GENOMIC DNA]</scope>
    <source>
        <strain evidence="1 2">K10HN5</strain>
    </source>
</reference>
<dbReference type="RefSeq" id="WP_169380975.1">
    <property type="nucleotide sequence ID" value="NZ_JAAXLA010000013.1"/>
</dbReference>
<comment type="caution">
    <text evidence="1">The sequence shown here is derived from an EMBL/GenBank/DDBJ whole genome shotgun (WGS) entry which is preliminary data.</text>
</comment>
<dbReference type="InterPro" id="IPR012349">
    <property type="entry name" value="Split_barrel_FMN-bd"/>
</dbReference>
<dbReference type="Pfam" id="PF12900">
    <property type="entry name" value="Pyridox_ox_2"/>
    <property type="match status" value="1"/>
</dbReference>
<keyword evidence="2" id="KW-1185">Reference proteome</keyword>
<gene>
    <name evidence="1" type="ORF">HF526_09390</name>
</gene>
<protein>
    <submittedName>
        <fullName evidence="1">Pyridoxamine 5'-phosphate oxidase family protein</fullName>
    </submittedName>
</protein>
<dbReference type="Proteomes" id="UP000820669">
    <property type="component" value="Unassembled WGS sequence"/>
</dbReference>
<name>A0ABX1S7I4_9PSEU</name>
<dbReference type="EMBL" id="JAAXLA010000013">
    <property type="protein sequence ID" value="NMH97523.1"/>
    <property type="molecule type" value="Genomic_DNA"/>
</dbReference>
<proteinExistence type="predicted"/>
<evidence type="ECO:0000313" key="1">
    <source>
        <dbReference type="EMBL" id="NMH97523.1"/>
    </source>
</evidence>
<accession>A0ABX1S7I4</accession>
<sequence length="149" mass="16322">MGGFETLTPEECLRLLARSTIGRLGVMVGRYPLIFPVNYALDDNLVTFRTSPGTKFDASQYANVSFQADQIESSGDAAWSVLVLGTVSVPDTDDPDEVARLERLGITPIAPGDKPLWVQVLPEHITGRRVGADGIRFAFDPRGYLGLYY</sequence>
<dbReference type="SUPFAM" id="SSF50475">
    <property type="entry name" value="FMN-binding split barrel"/>
    <property type="match status" value="1"/>
</dbReference>
<evidence type="ECO:0000313" key="2">
    <source>
        <dbReference type="Proteomes" id="UP000820669"/>
    </source>
</evidence>
<dbReference type="Gene3D" id="2.30.110.10">
    <property type="entry name" value="Electron Transport, Fmn-binding Protein, Chain A"/>
    <property type="match status" value="1"/>
</dbReference>
<dbReference type="InterPro" id="IPR024747">
    <property type="entry name" value="Pyridox_Oxase-rel"/>
</dbReference>
<organism evidence="1 2">
    <name type="scientific">Pseudonocardia acidicola</name>
    <dbReference type="NCBI Taxonomy" id="2724939"/>
    <lineage>
        <taxon>Bacteria</taxon>
        <taxon>Bacillati</taxon>
        <taxon>Actinomycetota</taxon>
        <taxon>Actinomycetes</taxon>
        <taxon>Pseudonocardiales</taxon>
        <taxon>Pseudonocardiaceae</taxon>
        <taxon>Pseudonocardia</taxon>
    </lineage>
</organism>